<sequence>MRGNVFAVTVELVVLTVRDGRLQVLLVRREMAPHAGELALPGGFVRPQEDLLETAARELAEGTGLALPGHHLEQLGSYAAPDRDPRGRVLGVGHLALVPAGSLDTTPVGGHWSPVEETGPLAFDHAVILTDGVERARAKLEYTTLAASFCPEPMTVTQLRRVYEAVWGVEIDPRNFNRKVTSTPGFLLPTEERTSSGRGRPAQLFKRGPATVLHPPMLREPPAQ</sequence>
<dbReference type="Proteomes" id="UP001165283">
    <property type="component" value="Unassembled WGS sequence"/>
</dbReference>
<proteinExistence type="predicted"/>
<dbReference type="InterPro" id="IPR036390">
    <property type="entry name" value="WH_DNA-bd_sf"/>
</dbReference>
<keyword evidence="4" id="KW-1185">Reference proteome</keyword>
<gene>
    <name evidence="3" type="ORF">KDL28_29735</name>
</gene>
<evidence type="ECO:0000259" key="2">
    <source>
        <dbReference type="PROSITE" id="PS51462"/>
    </source>
</evidence>
<dbReference type="InterPro" id="IPR000086">
    <property type="entry name" value="NUDIX_hydrolase_dom"/>
</dbReference>
<dbReference type="PANTHER" id="PTHR43736:SF4">
    <property type="entry name" value="SLR1690 PROTEIN"/>
    <property type="match status" value="1"/>
</dbReference>
<feature type="region of interest" description="Disordered" evidence="1">
    <location>
        <begin position="182"/>
        <end position="203"/>
    </location>
</feature>
<dbReference type="Pfam" id="PF00293">
    <property type="entry name" value="NUDIX"/>
    <property type="match status" value="1"/>
</dbReference>
<feature type="domain" description="Nudix hydrolase" evidence="2">
    <location>
        <begin position="3"/>
        <end position="135"/>
    </location>
</feature>
<comment type="caution">
    <text evidence="3">The sequence shown here is derived from an EMBL/GenBank/DDBJ whole genome shotgun (WGS) entry which is preliminary data.</text>
</comment>
<dbReference type="GO" id="GO:0016787">
    <property type="term" value="F:hydrolase activity"/>
    <property type="evidence" value="ECO:0007669"/>
    <property type="project" value="UniProtKB-KW"/>
</dbReference>
<dbReference type="Gene3D" id="1.10.10.10">
    <property type="entry name" value="Winged helix-like DNA-binding domain superfamily/Winged helix DNA-binding domain"/>
    <property type="match status" value="1"/>
</dbReference>
<dbReference type="SUPFAM" id="SSF55811">
    <property type="entry name" value="Nudix"/>
    <property type="match status" value="1"/>
</dbReference>
<evidence type="ECO:0000313" key="4">
    <source>
        <dbReference type="Proteomes" id="UP001165283"/>
    </source>
</evidence>
<dbReference type="EMBL" id="JAGSOV010000063">
    <property type="protein sequence ID" value="MCO1659261.1"/>
    <property type="molecule type" value="Genomic_DNA"/>
</dbReference>
<protein>
    <submittedName>
        <fullName evidence="3">NUDIX hydrolase</fullName>
    </submittedName>
</protein>
<dbReference type="CDD" id="cd18873">
    <property type="entry name" value="NUDIX_NadM_like"/>
    <property type="match status" value="1"/>
</dbReference>
<dbReference type="SUPFAM" id="SSF46785">
    <property type="entry name" value="Winged helix' DNA-binding domain"/>
    <property type="match status" value="1"/>
</dbReference>
<dbReference type="PANTHER" id="PTHR43736">
    <property type="entry name" value="ADP-RIBOSE PYROPHOSPHATASE"/>
    <property type="match status" value="1"/>
</dbReference>
<dbReference type="Pfam" id="PF21906">
    <property type="entry name" value="WHD_NrtR"/>
    <property type="match status" value="1"/>
</dbReference>
<dbReference type="PROSITE" id="PS51462">
    <property type="entry name" value="NUDIX"/>
    <property type="match status" value="1"/>
</dbReference>
<evidence type="ECO:0000256" key="1">
    <source>
        <dbReference type="SAM" id="MobiDB-lite"/>
    </source>
</evidence>
<dbReference type="InterPro" id="IPR036388">
    <property type="entry name" value="WH-like_DNA-bd_sf"/>
</dbReference>
<reference evidence="3" key="1">
    <citation type="submission" date="2021-04" db="EMBL/GenBank/DDBJ databases">
        <title>Pseudonocardia sp. nov., isolated from sandy soil of mangrove forest.</title>
        <authorList>
            <person name="Zan Z."/>
            <person name="Huang R."/>
            <person name="Liu W."/>
        </authorList>
    </citation>
    <scope>NUCLEOTIDE SEQUENCE</scope>
    <source>
        <strain evidence="3">S2-4</strain>
    </source>
</reference>
<name>A0ABT1A8G7_9PSEU</name>
<dbReference type="InterPro" id="IPR054105">
    <property type="entry name" value="WHD_NrtR"/>
</dbReference>
<dbReference type="InterPro" id="IPR015797">
    <property type="entry name" value="NUDIX_hydrolase-like_dom_sf"/>
</dbReference>
<evidence type="ECO:0000313" key="3">
    <source>
        <dbReference type="EMBL" id="MCO1659261.1"/>
    </source>
</evidence>
<organism evidence="3 4">
    <name type="scientific">Pseudonocardia humida</name>
    <dbReference type="NCBI Taxonomy" id="2800819"/>
    <lineage>
        <taxon>Bacteria</taxon>
        <taxon>Bacillati</taxon>
        <taxon>Actinomycetota</taxon>
        <taxon>Actinomycetes</taxon>
        <taxon>Pseudonocardiales</taxon>
        <taxon>Pseudonocardiaceae</taxon>
        <taxon>Pseudonocardia</taxon>
    </lineage>
</organism>
<accession>A0ABT1A8G7</accession>
<dbReference type="RefSeq" id="WP_252444021.1">
    <property type="nucleotide sequence ID" value="NZ_JAGSOV010000063.1"/>
</dbReference>
<dbReference type="Gene3D" id="3.90.79.10">
    <property type="entry name" value="Nucleoside Triphosphate Pyrophosphohydrolase"/>
    <property type="match status" value="1"/>
</dbReference>
<keyword evidence="3" id="KW-0378">Hydrolase</keyword>